<feature type="domain" description="UspA" evidence="4">
    <location>
        <begin position="108"/>
        <end position="252"/>
    </location>
</feature>
<gene>
    <name evidence="5" type="ORF">HY730_01095</name>
</gene>
<protein>
    <submittedName>
        <fullName evidence="5">Universal stress protein</fullName>
    </submittedName>
</protein>
<name>A0A933GJY9_UNCTE</name>
<evidence type="ECO:0000256" key="1">
    <source>
        <dbReference type="ARBA" id="ARBA00008791"/>
    </source>
</evidence>
<accession>A0A933GJY9</accession>
<dbReference type="PANTHER" id="PTHR46268:SF27">
    <property type="entry name" value="UNIVERSAL STRESS PROTEIN RV2623"/>
    <property type="match status" value="1"/>
</dbReference>
<feature type="non-terminal residue" evidence="5">
    <location>
        <position position="1"/>
    </location>
</feature>
<keyword evidence="3" id="KW-0067">ATP-binding</keyword>
<dbReference type="PRINTS" id="PR01438">
    <property type="entry name" value="UNVRSLSTRESS"/>
</dbReference>
<reference evidence="5" key="1">
    <citation type="submission" date="2020-07" db="EMBL/GenBank/DDBJ databases">
        <title>Huge and variable diversity of episymbiotic CPR bacteria and DPANN archaea in groundwater ecosystems.</title>
        <authorList>
            <person name="He C.Y."/>
            <person name="Keren R."/>
            <person name="Whittaker M."/>
            <person name="Farag I.F."/>
            <person name="Doudna J."/>
            <person name="Cate J.H.D."/>
            <person name="Banfield J.F."/>
        </authorList>
    </citation>
    <scope>NUCLEOTIDE SEQUENCE</scope>
    <source>
        <strain evidence="5">NC_groundwater_1482_Ag_S-0.65um_47_24</strain>
    </source>
</reference>
<dbReference type="Pfam" id="PF00582">
    <property type="entry name" value="Usp"/>
    <property type="match status" value="2"/>
</dbReference>
<evidence type="ECO:0000313" key="6">
    <source>
        <dbReference type="Proteomes" id="UP000772181"/>
    </source>
</evidence>
<dbReference type="InterPro" id="IPR006015">
    <property type="entry name" value="Universal_stress_UspA"/>
</dbReference>
<dbReference type="EMBL" id="JACQWF010000051">
    <property type="protein sequence ID" value="MBI4594957.1"/>
    <property type="molecule type" value="Genomic_DNA"/>
</dbReference>
<proteinExistence type="inferred from homology"/>
<dbReference type="InterPro" id="IPR006016">
    <property type="entry name" value="UspA"/>
</dbReference>
<comment type="similarity">
    <text evidence="1">Belongs to the universal stress protein A family.</text>
</comment>
<dbReference type="AlphaFoldDB" id="A0A933GJY9"/>
<dbReference type="Proteomes" id="UP000772181">
    <property type="component" value="Unassembled WGS sequence"/>
</dbReference>
<evidence type="ECO:0000313" key="5">
    <source>
        <dbReference type="EMBL" id="MBI4594957.1"/>
    </source>
</evidence>
<keyword evidence="2" id="KW-0547">Nucleotide-binding</keyword>
<evidence type="ECO:0000256" key="2">
    <source>
        <dbReference type="ARBA" id="ARBA00022741"/>
    </source>
</evidence>
<dbReference type="GO" id="GO:0005524">
    <property type="term" value="F:ATP binding"/>
    <property type="evidence" value="ECO:0007669"/>
    <property type="project" value="UniProtKB-KW"/>
</dbReference>
<evidence type="ECO:0000256" key="3">
    <source>
        <dbReference type="ARBA" id="ARBA00022840"/>
    </source>
</evidence>
<evidence type="ECO:0000259" key="4">
    <source>
        <dbReference type="Pfam" id="PF00582"/>
    </source>
</evidence>
<dbReference type="PANTHER" id="PTHR46268">
    <property type="entry name" value="STRESS RESPONSE PROTEIN NHAX"/>
    <property type="match status" value="1"/>
</dbReference>
<comment type="caution">
    <text evidence="5">The sequence shown here is derived from an EMBL/GenBank/DDBJ whole genome shotgun (WGS) entry which is preliminary data.</text>
</comment>
<dbReference type="InterPro" id="IPR014729">
    <property type="entry name" value="Rossmann-like_a/b/a_fold"/>
</dbReference>
<dbReference type="CDD" id="cd00293">
    <property type="entry name" value="USP-like"/>
    <property type="match status" value="2"/>
</dbReference>
<dbReference type="Gene3D" id="3.40.50.620">
    <property type="entry name" value="HUPs"/>
    <property type="match status" value="2"/>
</dbReference>
<dbReference type="SUPFAM" id="SSF52402">
    <property type="entry name" value="Adenine nucleotide alpha hydrolases-like"/>
    <property type="match status" value="2"/>
</dbReference>
<feature type="domain" description="UspA" evidence="4">
    <location>
        <begin position="20"/>
        <end position="94"/>
    </location>
</feature>
<sequence length="254" mass="27865">DVVNVIEGEAYAERLSKAYLDKIVDEIKEPGIKKKRSVILRGKAADQILDYAERNKIDIIAAASHGHSGIRRWVIGSTIDKILRGAKSPVLLVHSKEKPGAYRQTAAFTHVLLPLDGSKAAEAALPYTESIVNKAKVRVSLLRAVSPLVDQYAGPPEGYVVDYTGKVMQALEEEAVDYLKQTAKIFEERGILVSTTMIIGSPATEILKYIEKQKVDLVVMSSHGRTGFGRWILGSVADKVLHSVEIPLLLIRPS</sequence>
<organism evidence="5 6">
    <name type="scientific">Tectimicrobiota bacterium</name>
    <dbReference type="NCBI Taxonomy" id="2528274"/>
    <lineage>
        <taxon>Bacteria</taxon>
        <taxon>Pseudomonadati</taxon>
        <taxon>Nitrospinota/Tectimicrobiota group</taxon>
        <taxon>Candidatus Tectimicrobiota</taxon>
    </lineage>
</organism>